<keyword evidence="9" id="KW-0862">Zinc</keyword>
<dbReference type="Proteomes" id="UP000807342">
    <property type="component" value="Unassembled WGS sequence"/>
</dbReference>
<keyword evidence="8" id="KW-0378">Hydrolase</keyword>
<dbReference type="GO" id="GO:0051880">
    <property type="term" value="F:G-quadruplex DNA binding"/>
    <property type="evidence" value="ECO:0007669"/>
    <property type="project" value="TreeGrafter"/>
</dbReference>
<evidence type="ECO:0000256" key="9">
    <source>
        <dbReference type="ARBA" id="ARBA00022833"/>
    </source>
</evidence>
<dbReference type="PANTHER" id="PTHR18867:SF12">
    <property type="entry name" value="DNA REPAIR PROTEIN RAD50"/>
    <property type="match status" value="1"/>
</dbReference>
<evidence type="ECO:0000313" key="16">
    <source>
        <dbReference type="Proteomes" id="UP000807342"/>
    </source>
</evidence>
<evidence type="ECO:0000256" key="2">
    <source>
        <dbReference type="ARBA" id="ARBA00004123"/>
    </source>
</evidence>
<feature type="coiled-coil region" evidence="14">
    <location>
        <begin position="330"/>
        <end position="364"/>
    </location>
</feature>
<evidence type="ECO:0000256" key="8">
    <source>
        <dbReference type="ARBA" id="ARBA00022801"/>
    </source>
</evidence>
<evidence type="ECO:0000256" key="3">
    <source>
        <dbReference type="ARBA" id="ARBA00004286"/>
    </source>
</evidence>
<evidence type="ECO:0000256" key="1">
    <source>
        <dbReference type="ARBA" id="ARBA00001947"/>
    </source>
</evidence>
<evidence type="ECO:0000256" key="11">
    <source>
        <dbReference type="ARBA" id="ARBA00023204"/>
    </source>
</evidence>
<dbReference type="PANTHER" id="PTHR18867">
    <property type="entry name" value="RAD50"/>
    <property type="match status" value="1"/>
</dbReference>
<dbReference type="GO" id="GO:0006302">
    <property type="term" value="P:double-strand break repair"/>
    <property type="evidence" value="ECO:0007669"/>
    <property type="project" value="TreeGrafter"/>
</dbReference>
<evidence type="ECO:0000256" key="5">
    <source>
        <dbReference type="ARBA" id="ARBA00022454"/>
    </source>
</evidence>
<evidence type="ECO:0000256" key="10">
    <source>
        <dbReference type="ARBA" id="ARBA00023054"/>
    </source>
</evidence>
<evidence type="ECO:0000256" key="6">
    <source>
        <dbReference type="ARBA" id="ARBA00022723"/>
    </source>
</evidence>
<dbReference type="SUPFAM" id="SSF52540">
    <property type="entry name" value="P-loop containing nucleoside triphosphate hydrolases"/>
    <property type="match status" value="2"/>
</dbReference>
<feature type="coiled-coil region" evidence="14">
    <location>
        <begin position="400"/>
        <end position="455"/>
    </location>
</feature>
<gene>
    <name evidence="15" type="ORF">P691DRAFT_735057</name>
</gene>
<dbReference type="FunFam" id="3.40.50.300:FF:000947">
    <property type="entry name" value="DNA repair protein RAD50"/>
    <property type="match status" value="1"/>
</dbReference>
<keyword evidence="12" id="KW-0539">Nucleus</keyword>
<evidence type="ECO:0000256" key="14">
    <source>
        <dbReference type="SAM" id="Coils"/>
    </source>
</evidence>
<comment type="catalytic activity">
    <reaction evidence="13">
        <text>ATP + H2O = ADP + phosphate + H(+)</text>
        <dbReference type="Rhea" id="RHEA:13065"/>
        <dbReference type="ChEBI" id="CHEBI:15377"/>
        <dbReference type="ChEBI" id="CHEBI:15378"/>
        <dbReference type="ChEBI" id="CHEBI:30616"/>
        <dbReference type="ChEBI" id="CHEBI:43474"/>
        <dbReference type="ChEBI" id="CHEBI:456216"/>
    </reaction>
</comment>
<comment type="caution">
    <text evidence="15">The sequence shown here is derived from an EMBL/GenBank/DDBJ whole genome shotgun (WGS) entry which is preliminary data.</text>
</comment>
<reference evidence="15" key="1">
    <citation type="submission" date="2020-11" db="EMBL/GenBank/DDBJ databases">
        <authorList>
            <consortium name="DOE Joint Genome Institute"/>
            <person name="Ahrendt S."/>
            <person name="Riley R."/>
            <person name="Andreopoulos W."/>
            <person name="Labutti K."/>
            <person name="Pangilinan J."/>
            <person name="Ruiz-Duenas F.J."/>
            <person name="Barrasa J.M."/>
            <person name="Sanchez-Garcia M."/>
            <person name="Camarero S."/>
            <person name="Miyauchi S."/>
            <person name="Serrano A."/>
            <person name="Linde D."/>
            <person name="Babiker R."/>
            <person name="Drula E."/>
            <person name="Ayuso-Fernandez I."/>
            <person name="Pacheco R."/>
            <person name="Padilla G."/>
            <person name="Ferreira P."/>
            <person name="Barriuso J."/>
            <person name="Kellner H."/>
            <person name="Castanera R."/>
            <person name="Alfaro M."/>
            <person name="Ramirez L."/>
            <person name="Pisabarro A.G."/>
            <person name="Kuo A."/>
            <person name="Tritt A."/>
            <person name="Lipzen A."/>
            <person name="He G."/>
            <person name="Yan M."/>
            <person name="Ng V."/>
            <person name="Cullen D."/>
            <person name="Martin F."/>
            <person name="Rosso M.-N."/>
            <person name="Henrissat B."/>
            <person name="Hibbett D."/>
            <person name="Martinez A.T."/>
            <person name="Grigoriev I.V."/>
        </authorList>
    </citation>
    <scope>NUCLEOTIDE SEQUENCE</scope>
    <source>
        <strain evidence="15">MF-IS2</strain>
    </source>
</reference>
<dbReference type="Pfam" id="PF13558">
    <property type="entry name" value="SbcC_Walker_B"/>
    <property type="match status" value="1"/>
</dbReference>
<dbReference type="Gene3D" id="3.40.50.300">
    <property type="entry name" value="P-loop containing nucleotide triphosphate hydrolases"/>
    <property type="match status" value="1"/>
</dbReference>
<dbReference type="GO" id="GO:0016787">
    <property type="term" value="F:hydrolase activity"/>
    <property type="evidence" value="ECO:0007669"/>
    <property type="project" value="UniProtKB-KW"/>
</dbReference>
<evidence type="ECO:0000313" key="15">
    <source>
        <dbReference type="EMBL" id="KAF9445394.1"/>
    </source>
</evidence>
<dbReference type="GO" id="GO:0046872">
    <property type="term" value="F:metal ion binding"/>
    <property type="evidence" value="ECO:0007669"/>
    <property type="project" value="UniProtKB-KW"/>
</dbReference>
<sequence>MKIVAEEVDIRRRDVLIGQANEVYENLIRISKTKKKCQACDRHMNDAETATMEKTLKELINGNENLEAIAESKETLSAWEEIQERLQKLRPADAKKKSLETEELPALETKIKEFDKQLPELRLRADEEQEKLDNLKVQIRELTNLKQQASTVVRLQKEAEKARQEAATIENSLRSTGTTRTADDVQQELDELSGTFRTIEREKQSITLERDRQNVVIRALEDSLHEMEKQELGLSSKLQNKEALEENITRMRGEIATFTEQIRNLDNQIVEGEAPIGALKASFHDSQRDLNAKVSQISSQIQELNTSTNRLNHVHKGVERYIKERRGRELENTSGRVQELDLELQESNKQLNTIREIIADIQKEINEGGASVANLRDNIRARRLIGEISEVQTEIDSHDMEEMARARRNFEEKYKLAKEKEDNLRVEYGRLRGELDTLQQQVEKYDNDLKKNFKDINKKYTDQLIRVKVSDMANNDLEKYAKALDNAIMKYHTLKMEEVNDIMKHLWNKTYQGTDIDGIKIKSDVEGGANKRSYNYRVVMTKDQVEMDMRGRCSAGQKMLASIIIRLALSDSFGQNCGILALDEPTNALDTENIDALAASLIDIINERRTHSNFQLIIITHDENFLTKLGQNDVMEYYWRVSRDARQKSIIERQRFR</sequence>
<evidence type="ECO:0000256" key="12">
    <source>
        <dbReference type="ARBA" id="ARBA00023242"/>
    </source>
</evidence>
<keyword evidence="7" id="KW-0227">DNA damage</keyword>
<dbReference type="GO" id="GO:0003691">
    <property type="term" value="F:double-stranded telomeric DNA binding"/>
    <property type="evidence" value="ECO:0007669"/>
    <property type="project" value="TreeGrafter"/>
</dbReference>
<keyword evidence="5" id="KW-0158">Chromosome</keyword>
<evidence type="ECO:0000256" key="7">
    <source>
        <dbReference type="ARBA" id="ARBA00022763"/>
    </source>
</evidence>
<proteinExistence type="inferred from homology"/>
<comment type="cofactor">
    <cofactor evidence="1">
        <name>Zn(2+)</name>
        <dbReference type="ChEBI" id="CHEBI:29105"/>
    </cofactor>
</comment>
<comment type="subcellular location">
    <subcellularLocation>
        <location evidence="3">Chromosome</location>
    </subcellularLocation>
    <subcellularLocation>
        <location evidence="2">Nucleus</location>
    </subcellularLocation>
</comment>
<dbReference type="EMBL" id="MU151304">
    <property type="protein sequence ID" value="KAF9445394.1"/>
    <property type="molecule type" value="Genomic_DNA"/>
</dbReference>
<dbReference type="GO" id="GO:0043047">
    <property type="term" value="F:single-stranded telomeric DNA binding"/>
    <property type="evidence" value="ECO:0007669"/>
    <property type="project" value="TreeGrafter"/>
</dbReference>
<keyword evidence="16" id="KW-1185">Reference proteome</keyword>
<dbReference type="AlphaFoldDB" id="A0A9P5X823"/>
<dbReference type="GO" id="GO:0007004">
    <property type="term" value="P:telomere maintenance via telomerase"/>
    <property type="evidence" value="ECO:0007669"/>
    <property type="project" value="TreeGrafter"/>
</dbReference>
<protein>
    <submittedName>
        <fullName evidence="15">Uncharacterized protein</fullName>
    </submittedName>
</protein>
<dbReference type="Gene3D" id="1.10.287.1490">
    <property type="match status" value="1"/>
</dbReference>
<keyword evidence="11" id="KW-0234">DNA repair</keyword>
<organism evidence="15 16">
    <name type="scientific">Macrolepiota fuliginosa MF-IS2</name>
    <dbReference type="NCBI Taxonomy" id="1400762"/>
    <lineage>
        <taxon>Eukaryota</taxon>
        <taxon>Fungi</taxon>
        <taxon>Dikarya</taxon>
        <taxon>Basidiomycota</taxon>
        <taxon>Agaricomycotina</taxon>
        <taxon>Agaricomycetes</taxon>
        <taxon>Agaricomycetidae</taxon>
        <taxon>Agaricales</taxon>
        <taxon>Agaricineae</taxon>
        <taxon>Agaricaceae</taxon>
        <taxon>Macrolepiota</taxon>
    </lineage>
</organism>
<evidence type="ECO:0000256" key="4">
    <source>
        <dbReference type="ARBA" id="ARBA00009439"/>
    </source>
</evidence>
<dbReference type="OrthoDB" id="18797at2759"/>
<comment type="similarity">
    <text evidence="4">Belongs to the SMC family. RAD50 subfamily.</text>
</comment>
<evidence type="ECO:0000256" key="13">
    <source>
        <dbReference type="ARBA" id="ARBA00049360"/>
    </source>
</evidence>
<dbReference type="InterPro" id="IPR027417">
    <property type="entry name" value="P-loop_NTPase"/>
</dbReference>
<keyword evidence="10 14" id="KW-0175">Coiled coil</keyword>
<dbReference type="GO" id="GO:0030870">
    <property type="term" value="C:Mre11 complex"/>
    <property type="evidence" value="ECO:0007669"/>
    <property type="project" value="TreeGrafter"/>
</dbReference>
<keyword evidence="6" id="KW-0479">Metal-binding</keyword>
<dbReference type="GO" id="GO:0000722">
    <property type="term" value="P:telomere maintenance via recombination"/>
    <property type="evidence" value="ECO:0007669"/>
    <property type="project" value="TreeGrafter"/>
</dbReference>
<accession>A0A9P5X823</accession>
<dbReference type="GO" id="GO:0070192">
    <property type="term" value="P:chromosome organization involved in meiotic cell cycle"/>
    <property type="evidence" value="ECO:0007669"/>
    <property type="project" value="TreeGrafter"/>
</dbReference>
<feature type="coiled-coil region" evidence="14">
    <location>
        <begin position="111"/>
        <end position="268"/>
    </location>
</feature>
<name>A0A9P5X823_9AGAR</name>
<dbReference type="GO" id="GO:0000794">
    <property type="term" value="C:condensed nuclear chromosome"/>
    <property type="evidence" value="ECO:0007669"/>
    <property type="project" value="TreeGrafter"/>
</dbReference>